<dbReference type="Gene3D" id="2.40.160.160">
    <property type="entry name" value="Inverse autotransporter, beta-domain"/>
    <property type="match status" value="1"/>
</dbReference>
<reference evidence="3" key="1">
    <citation type="submission" date="2017-08" db="EMBL/GenBank/DDBJ databases">
        <title>A dynamic microbial community with high functional redundancy inhabits the cold, oxic subseafloor aquifer.</title>
        <authorList>
            <person name="Tully B.J."/>
            <person name="Wheat C.G."/>
            <person name="Glazer B.T."/>
            <person name="Huber J.A."/>
        </authorList>
    </citation>
    <scope>NUCLEOTIDE SEQUENCE [LARGE SCALE GENOMIC DNA]</scope>
</reference>
<name>A0A2A4YM29_UNCAE</name>
<dbReference type="AlphaFoldDB" id="A0A2A4YM29"/>
<proteinExistence type="predicted"/>
<evidence type="ECO:0000313" key="3">
    <source>
        <dbReference type="Proteomes" id="UP000217838"/>
    </source>
</evidence>
<dbReference type="Pfam" id="PF11924">
    <property type="entry name" value="IAT_beta"/>
    <property type="match status" value="1"/>
</dbReference>
<dbReference type="EMBL" id="NVUU01000021">
    <property type="protein sequence ID" value="PCI95377.1"/>
    <property type="molecule type" value="Genomic_DNA"/>
</dbReference>
<accession>A0A2A4YM29</accession>
<evidence type="ECO:0000313" key="2">
    <source>
        <dbReference type="EMBL" id="PCI95377.1"/>
    </source>
</evidence>
<feature type="domain" description="Inverse autotransporter beta-domain" evidence="1">
    <location>
        <begin position="55"/>
        <end position="121"/>
    </location>
</feature>
<comment type="caution">
    <text evidence="2">The sequence shown here is derived from an EMBL/GenBank/DDBJ whole genome shotgun (WGS) entry which is preliminary data.</text>
</comment>
<gene>
    <name evidence="2" type="ORF">COB11_02345</name>
</gene>
<dbReference type="InterPro" id="IPR038177">
    <property type="entry name" value="IAT_beta_sf"/>
</dbReference>
<protein>
    <recommendedName>
        <fullName evidence="1">Inverse autotransporter beta-domain domain-containing protein</fullName>
    </recommendedName>
</protein>
<dbReference type="InterPro" id="IPR024519">
    <property type="entry name" value="IAT_beta"/>
</dbReference>
<sequence length="273" mass="30952">MSDLTAVVQFKHREHRGLGYDTGYSTLGAFIIPRTESNVLPLADIRAHVFSNGYFASNLGIGCRFITKDDNFAVGANAFYDFRKWKDLYTSQFAAGLEILTKIIDLRVNGYYPIGQRFKEKIHSLTTDGLTFQTRYALPAVDLELSGRAVTGSNFFQIHVGAGPYYLFKQNAGRFPTGNALGVRANAAFHFSKWFTLGAEYTYDPLFKARFVGFVSLNIHLGKKERSPYKETGKENIKEAFRVPKKEMNVRLQPIKRNEIIPMIRKRHTVSSL</sequence>
<evidence type="ECO:0000259" key="1">
    <source>
        <dbReference type="Pfam" id="PF11924"/>
    </source>
</evidence>
<organism evidence="2 3">
    <name type="scientific">Aerophobetes bacterium</name>
    <dbReference type="NCBI Taxonomy" id="2030807"/>
    <lineage>
        <taxon>Bacteria</taxon>
        <taxon>Candidatus Aerophobota</taxon>
    </lineage>
</organism>
<dbReference type="Proteomes" id="UP000217838">
    <property type="component" value="Unassembled WGS sequence"/>
</dbReference>